<evidence type="ECO:0000313" key="1">
    <source>
        <dbReference type="EMBL" id="GBM79029.1"/>
    </source>
</evidence>
<reference evidence="1 2" key="1">
    <citation type="journal article" date="2019" name="Sci. Rep.">
        <title>Orb-weaving spider Araneus ventricosus genome elucidates the spidroin gene catalogue.</title>
        <authorList>
            <person name="Kono N."/>
            <person name="Nakamura H."/>
            <person name="Ohtoshi R."/>
            <person name="Moran D.A.P."/>
            <person name="Shinohara A."/>
            <person name="Yoshida Y."/>
            <person name="Fujiwara M."/>
            <person name="Mori M."/>
            <person name="Tomita M."/>
            <person name="Arakawa K."/>
        </authorList>
    </citation>
    <scope>NUCLEOTIDE SEQUENCE [LARGE SCALE GENOMIC DNA]</scope>
</reference>
<evidence type="ECO:0000313" key="2">
    <source>
        <dbReference type="Proteomes" id="UP000499080"/>
    </source>
</evidence>
<protein>
    <submittedName>
        <fullName evidence="1">Uncharacterized protein</fullName>
    </submittedName>
</protein>
<dbReference type="EMBL" id="BGPR01002795">
    <property type="protein sequence ID" value="GBM79029.1"/>
    <property type="molecule type" value="Genomic_DNA"/>
</dbReference>
<dbReference type="AlphaFoldDB" id="A0A4Y2IPA1"/>
<proteinExistence type="predicted"/>
<comment type="caution">
    <text evidence="1">The sequence shown here is derived from an EMBL/GenBank/DDBJ whole genome shotgun (WGS) entry which is preliminary data.</text>
</comment>
<gene>
    <name evidence="1" type="ORF">AVEN_23068_1</name>
</gene>
<sequence length="115" mass="13012">MTLPHPSVIPDGADVLHNTSMLQMIPSLTDRNIAEFFSTLEWVISLGNWSKPQMLVIAKLKLEGRVRQFFEASLATVSDINFAMIFIWDAFFKCKNLITHCTSIADYVTANDTIF</sequence>
<accession>A0A4Y2IPA1</accession>
<name>A0A4Y2IPA1_ARAVE</name>
<keyword evidence="2" id="KW-1185">Reference proteome</keyword>
<organism evidence="1 2">
    <name type="scientific">Araneus ventricosus</name>
    <name type="common">Orbweaver spider</name>
    <name type="synonym">Epeira ventricosa</name>
    <dbReference type="NCBI Taxonomy" id="182803"/>
    <lineage>
        <taxon>Eukaryota</taxon>
        <taxon>Metazoa</taxon>
        <taxon>Ecdysozoa</taxon>
        <taxon>Arthropoda</taxon>
        <taxon>Chelicerata</taxon>
        <taxon>Arachnida</taxon>
        <taxon>Araneae</taxon>
        <taxon>Araneomorphae</taxon>
        <taxon>Entelegynae</taxon>
        <taxon>Araneoidea</taxon>
        <taxon>Araneidae</taxon>
        <taxon>Araneus</taxon>
    </lineage>
</organism>
<dbReference type="OrthoDB" id="6513398at2759"/>
<dbReference type="Proteomes" id="UP000499080">
    <property type="component" value="Unassembled WGS sequence"/>
</dbReference>